<dbReference type="WBParaSite" id="PEQ_0000884801-mRNA-1">
    <property type="protein sequence ID" value="PEQ_0000884801-mRNA-1"/>
    <property type="gene ID" value="PEQ_0000884801"/>
</dbReference>
<proteinExistence type="predicted"/>
<evidence type="ECO:0000313" key="1">
    <source>
        <dbReference type="Proteomes" id="UP000887564"/>
    </source>
</evidence>
<sequence>MRVISTIKQMRSNLALHYRSLSLVMRSAITA</sequence>
<organism evidence="1 2">
    <name type="scientific">Parascaris equorum</name>
    <name type="common">Equine roundworm</name>
    <dbReference type="NCBI Taxonomy" id="6256"/>
    <lineage>
        <taxon>Eukaryota</taxon>
        <taxon>Metazoa</taxon>
        <taxon>Ecdysozoa</taxon>
        <taxon>Nematoda</taxon>
        <taxon>Chromadorea</taxon>
        <taxon>Rhabditida</taxon>
        <taxon>Spirurina</taxon>
        <taxon>Ascaridomorpha</taxon>
        <taxon>Ascaridoidea</taxon>
        <taxon>Ascarididae</taxon>
        <taxon>Parascaris</taxon>
    </lineage>
</organism>
<keyword evidence="1" id="KW-1185">Reference proteome</keyword>
<name>A0A914RR94_PAREQ</name>
<protein>
    <submittedName>
        <fullName evidence="2">Uncharacterized protein</fullName>
    </submittedName>
</protein>
<dbReference type="AlphaFoldDB" id="A0A914RR94"/>
<evidence type="ECO:0000313" key="2">
    <source>
        <dbReference type="WBParaSite" id="PEQ_0000884801-mRNA-1"/>
    </source>
</evidence>
<dbReference type="Proteomes" id="UP000887564">
    <property type="component" value="Unplaced"/>
</dbReference>
<reference evidence="2" key="1">
    <citation type="submission" date="2022-11" db="UniProtKB">
        <authorList>
            <consortium name="WormBaseParasite"/>
        </authorList>
    </citation>
    <scope>IDENTIFICATION</scope>
</reference>
<accession>A0A914RR94</accession>